<dbReference type="EMBL" id="DVJN01000254">
    <property type="protein sequence ID" value="HIS93987.1"/>
    <property type="molecule type" value="Genomic_DNA"/>
</dbReference>
<feature type="transmembrane region" description="Helical" evidence="7">
    <location>
        <begin position="180"/>
        <end position="202"/>
    </location>
</feature>
<dbReference type="PANTHER" id="PTHR43744:SF9">
    <property type="entry name" value="POLYGALACTURONAN_RHAMNOGALACTURONAN TRANSPORT SYSTEM PERMEASE PROTEIN YTCP"/>
    <property type="match status" value="1"/>
</dbReference>
<feature type="domain" description="ABC transmembrane type-1" evidence="8">
    <location>
        <begin position="66"/>
        <end position="273"/>
    </location>
</feature>
<feature type="transmembrane region" description="Helical" evidence="7">
    <location>
        <begin position="139"/>
        <end position="159"/>
    </location>
</feature>
<evidence type="ECO:0000313" key="9">
    <source>
        <dbReference type="EMBL" id="HIS93987.1"/>
    </source>
</evidence>
<gene>
    <name evidence="9" type="ORF">IAA84_13320</name>
</gene>
<keyword evidence="2 7" id="KW-0813">Transport</keyword>
<comment type="subcellular location">
    <subcellularLocation>
        <location evidence="1 7">Cell membrane</location>
        <topology evidence="1 7">Multi-pass membrane protein</topology>
    </subcellularLocation>
</comment>
<feature type="transmembrane region" description="Helical" evidence="7">
    <location>
        <begin position="77"/>
        <end position="95"/>
    </location>
</feature>
<keyword evidence="5 7" id="KW-1133">Transmembrane helix</keyword>
<dbReference type="Pfam" id="PF00528">
    <property type="entry name" value="BPD_transp_1"/>
    <property type="match status" value="1"/>
</dbReference>
<evidence type="ECO:0000256" key="7">
    <source>
        <dbReference type="RuleBase" id="RU363032"/>
    </source>
</evidence>
<evidence type="ECO:0000259" key="8">
    <source>
        <dbReference type="PROSITE" id="PS50928"/>
    </source>
</evidence>
<dbReference type="Gene3D" id="1.10.3720.10">
    <property type="entry name" value="MetI-like"/>
    <property type="match status" value="1"/>
</dbReference>
<name>A0A9D1K7Q6_9FIRM</name>
<evidence type="ECO:0000256" key="1">
    <source>
        <dbReference type="ARBA" id="ARBA00004651"/>
    </source>
</evidence>
<protein>
    <submittedName>
        <fullName evidence="9">Carbohydrate ABC transporter permease</fullName>
    </submittedName>
</protein>
<dbReference type="Proteomes" id="UP000824140">
    <property type="component" value="Unassembled WGS sequence"/>
</dbReference>
<sequence length="289" mass="33062">MKEKSAFPAVNAIVLSLLAFLCLFPFVHLLALSFSSANAANQGRVWLWPVEATIDAYRMIIAKKEFWQSALVSIERLALGVPVQMVLTILAAYPLSKPSDRFRWRMFFAWFFFFTMLFSGGMIPAYLLVRELKLMDTLWALVLPGAVPVFNVVILMNYYRSLPAEIEEAAIVDGASQWRIMWRIWTPLALPSIATLTLFSLVGHWNSWFDGIIYMNFPENYPLQSYLRTVIQKVDTSNMTMEQWRELAGTSERTLKAAQIMIASLPMLLFYPFLQRYFIKGITIGGVKG</sequence>
<feature type="transmembrane region" description="Helical" evidence="7">
    <location>
        <begin position="107"/>
        <end position="127"/>
    </location>
</feature>
<accession>A0A9D1K7Q6</accession>
<dbReference type="SUPFAM" id="SSF161098">
    <property type="entry name" value="MetI-like"/>
    <property type="match status" value="1"/>
</dbReference>
<keyword evidence="3" id="KW-1003">Cell membrane</keyword>
<evidence type="ECO:0000256" key="2">
    <source>
        <dbReference type="ARBA" id="ARBA00022448"/>
    </source>
</evidence>
<reference evidence="9" key="2">
    <citation type="journal article" date="2021" name="PeerJ">
        <title>Extensive microbial diversity within the chicken gut microbiome revealed by metagenomics and culture.</title>
        <authorList>
            <person name="Gilroy R."/>
            <person name="Ravi A."/>
            <person name="Getino M."/>
            <person name="Pursley I."/>
            <person name="Horton D.L."/>
            <person name="Alikhan N.F."/>
            <person name="Baker D."/>
            <person name="Gharbi K."/>
            <person name="Hall N."/>
            <person name="Watson M."/>
            <person name="Adriaenssens E.M."/>
            <person name="Foster-Nyarko E."/>
            <person name="Jarju S."/>
            <person name="Secka A."/>
            <person name="Antonio M."/>
            <person name="Oren A."/>
            <person name="Chaudhuri R.R."/>
            <person name="La Ragione R."/>
            <person name="Hildebrand F."/>
            <person name="Pallen M.J."/>
        </authorList>
    </citation>
    <scope>NUCLEOTIDE SEQUENCE</scope>
    <source>
        <strain evidence="9">13766</strain>
    </source>
</reference>
<dbReference type="GO" id="GO:0005886">
    <property type="term" value="C:plasma membrane"/>
    <property type="evidence" value="ECO:0007669"/>
    <property type="project" value="UniProtKB-SubCell"/>
</dbReference>
<reference evidence="9" key="1">
    <citation type="submission" date="2020-10" db="EMBL/GenBank/DDBJ databases">
        <authorList>
            <person name="Gilroy R."/>
        </authorList>
    </citation>
    <scope>NUCLEOTIDE SEQUENCE</scope>
    <source>
        <strain evidence="9">13766</strain>
    </source>
</reference>
<dbReference type="PROSITE" id="PS50928">
    <property type="entry name" value="ABC_TM1"/>
    <property type="match status" value="1"/>
</dbReference>
<keyword evidence="4 7" id="KW-0812">Transmembrane</keyword>
<organism evidence="9 10">
    <name type="scientific">Candidatus Alectryocaccomicrobium excrementavium</name>
    <dbReference type="NCBI Taxonomy" id="2840668"/>
    <lineage>
        <taxon>Bacteria</taxon>
        <taxon>Bacillati</taxon>
        <taxon>Bacillota</taxon>
        <taxon>Clostridia</taxon>
        <taxon>Candidatus Alectryocaccomicrobium</taxon>
    </lineage>
</organism>
<evidence type="ECO:0000313" key="10">
    <source>
        <dbReference type="Proteomes" id="UP000824140"/>
    </source>
</evidence>
<evidence type="ECO:0000256" key="5">
    <source>
        <dbReference type="ARBA" id="ARBA00022989"/>
    </source>
</evidence>
<evidence type="ECO:0000256" key="6">
    <source>
        <dbReference type="ARBA" id="ARBA00023136"/>
    </source>
</evidence>
<comment type="caution">
    <text evidence="9">The sequence shown here is derived from an EMBL/GenBank/DDBJ whole genome shotgun (WGS) entry which is preliminary data.</text>
</comment>
<dbReference type="PANTHER" id="PTHR43744">
    <property type="entry name" value="ABC TRANSPORTER PERMEASE PROTEIN MG189-RELATED-RELATED"/>
    <property type="match status" value="1"/>
</dbReference>
<dbReference type="GO" id="GO:0055085">
    <property type="term" value="P:transmembrane transport"/>
    <property type="evidence" value="ECO:0007669"/>
    <property type="project" value="InterPro"/>
</dbReference>
<dbReference type="CDD" id="cd06261">
    <property type="entry name" value="TM_PBP2"/>
    <property type="match status" value="1"/>
</dbReference>
<dbReference type="InterPro" id="IPR000515">
    <property type="entry name" value="MetI-like"/>
</dbReference>
<comment type="similarity">
    <text evidence="7">Belongs to the binding-protein-dependent transport system permease family.</text>
</comment>
<dbReference type="AlphaFoldDB" id="A0A9D1K7Q6"/>
<feature type="transmembrane region" description="Helical" evidence="7">
    <location>
        <begin position="257"/>
        <end position="274"/>
    </location>
</feature>
<keyword evidence="6 7" id="KW-0472">Membrane</keyword>
<proteinExistence type="inferred from homology"/>
<evidence type="ECO:0000256" key="4">
    <source>
        <dbReference type="ARBA" id="ARBA00022692"/>
    </source>
</evidence>
<evidence type="ECO:0000256" key="3">
    <source>
        <dbReference type="ARBA" id="ARBA00022475"/>
    </source>
</evidence>
<dbReference type="InterPro" id="IPR035906">
    <property type="entry name" value="MetI-like_sf"/>
</dbReference>